<dbReference type="Proteomes" id="UP000565572">
    <property type="component" value="Unassembled WGS sequence"/>
</dbReference>
<keyword evidence="4" id="KW-1185">Reference proteome</keyword>
<dbReference type="InterPro" id="IPR050438">
    <property type="entry name" value="LMW_PTPase"/>
</dbReference>
<evidence type="ECO:0000313" key="3">
    <source>
        <dbReference type="EMBL" id="MBB3325310.1"/>
    </source>
</evidence>
<evidence type="ECO:0000313" key="4">
    <source>
        <dbReference type="Proteomes" id="UP000565572"/>
    </source>
</evidence>
<dbReference type="SMART" id="SM00226">
    <property type="entry name" value="LMWPc"/>
    <property type="match status" value="1"/>
</dbReference>
<feature type="compositionally biased region" description="Basic and acidic residues" evidence="1">
    <location>
        <begin position="150"/>
        <end position="164"/>
    </location>
</feature>
<dbReference type="PANTHER" id="PTHR11717:SF31">
    <property type="entry name" value="LOW MOLECULAR WEIGHT PROTEIN-TYROSINE-PHOSPHATASE ETP-RELATED"/>
    <property type="match status" value="1"/>
</dbReference>
<dbReference type="Gene3D" id="3.40.50.2300">
    <property type="match status" value="1"/>
</dbReference>
<dbReference type="AlphaFoldDB" id="A0A7W5P5C0"/>
<gene>
    <name evidence="3" type="ORF">FHX39_000254</name>
</gene>
<dbReference type="GO" id="GO:0004725">
    <property type="term" value="F:protein tyrosine phosphatase activity"/>
    <property type="evidence" value="ECO:0007669"/>
    <property type="project" value="UniProtKB-EC"/>
</dbReference>
<dbReference type="Pfam" id="PF01451">
    <property type="entry name" value="LMWPc"/>
    <property type="match status" value="1"/>
</dbReference>
<evidence type="ECO:0000256" key="1">
    <source>
        <dbReference type="SAM" id="MobiDB-lite"/>
    </source>
</evidence>
<dbReference type="InterPro" id="IPR023485">
    <property type="entry name" value="Ptyr_pPase"/>
</dbReference>
<comment type="caution">
    <text evidence="3">The sequence shown here is derived from an EMBL/GenBank/DDBJ whole genome shotgun (WGS) entry which is preliminary data.</text>
</comment>
<dbReference type="SUPFAM" id="SSF52788">
    <property type="entry name" value="Phosphotyrosine protein phosphatases I"/>
    <property type="match status" value="1"/>
</dbReference>
<dbReference type="InterPro" id="IPR036196">
    <property type="entry name" value="Ptyr_pPase_sf"/>
</dbReference>
<protein>
    <submittedName>
        <fullName evidence="3">Protein-tyrosine phosphatase</fullName>
        <ecNumber evidence="3">3.1.3.48</ecNumber>
    </submittedName>
</protein>
<accession>A0A7W5P5C0</accession>
<dbReference type="RefSeq" id="WP_183336107.1">
    <property type="nucleotide sequence ID" value="NZ_JACHZG010000001.1"/>
</dbReference>
<proteinExistence type="predicted"/>
<dbReference type="PANTHER" id="PTHR11717">
    <property type="entry name" value="LOW MOLECULAR WEIGHT PROTEIN TYROSINE PHOSPHATASE"/>
    <property type="match status" value="1"/>
</dbReference>
<dbReference type="EC" id="3.1.3.48" evidence="3"/>
<feature type="region of interest" description="Disordered" evidence="1">
    <location>
        <begin position="148"/>
        <end position="167"/>
    </location>
</feature>
<organism evidence="3 4">
    <name type="scientific">Microlunatus antarcticus</name>
    <dbReference type="NCBI Taxonomy" id="53388"/>
    <lineage>
        <taxon>Bacteria</taxon>
        <taxon>Bacillati</taxon>
        <taxon>Actinomycetota</taxon>
        <taxon>Actinomycetes</taxon>
        <taxon>Propionibacteriales</taxon>
        <taxon>Propionibacteriaceae</taxon>
        <taxon>Microlunatus</taxon>
    </lineage>
</organism>
<reference evidence="3 4" key="1">
    <citation type="submission" date="2020-08" db="EMBL/GenBank/DDBJ databases">
        <title>Sequencing the genomes of 1000 actinobacteria strains.</title>
        <authorList>
            <person name="Klenk H.-P."/>
        </authorList>
    </citation>
    <scope>NUCLEOTIDE SEQUENCE [LARGE SCALE GENOMIC DNA]</scope>
    <source>
        <strain evidence="3 4">DSM 11053</strain>
    </source>
</reference>
<keyword evidence="3" id="KW-0378">Hydrolase</keyword>
<dbReference type="EMBL" id="JACHZG010000001">
    <property type="protein sequence ID" value="MBB3325310.1"/>
    <property type="molecule type" value="Genomic_DNA"/>
</dbReference>
<name>A0A7W5P5C0_9ACTN</name>
<sequence length="191" mass="20573">MVDERSPEQPENAARILFVCYANHCRSPMMELLLRDALDSSGGAAGLLVSSAGTHAQPGMPAHPYVVRALAEHGVDATGWGATRLDPALVDASDLVLTAAAEQREEVVALSPEAAGRTFTLLDFSAWLQAAPATGPSEPTVPALLGRATAGRERHPDHRERDLPDPMGRSLRHFRRCRRRVEAALVPFVGR</sequence>
<feature type="domain" description="Phosphotyrosine protein phosphatase I" evidence="2">
    <location>
        <begin position="14"/>
        <end position="191"/>
    </location>
</feature>
<evidence type="ECO:0000259" key="2">
    <source>
        <dbReference type="SMART" id="SM00226"/>
    </source>
</evidence>